<dbReference type="PANTHER" id="PTHR43876">
    <property type="entry name" value="UBIQUINONE BIOSYNTHESIS MONOOXYGENASE COQ6, MITOCHONDRIAL"/>
    <property type="match status" value="1"/>
</dbReference>
<dbReference type="SUPFAM" id="SSF51905">
    <property type="entry name" value="FAD/NAD(P)-binding domain"/>
    <property type="match status" value="1"/>
</dbReference>
<evidence type="ECO:0000256" key="7">
    <source>
        <dbReference type="ARBA" id="ARBA00023033"/>
    </source>
</evidence>
<evidence type="ECO:0000256" key="3">
    <source>
        <dbReference type="ARBA" id="ARBA00005349"/>
    </source>
</evidence>
<dbReference type="UniPathway" id="UPA00232"/>
<evidence type="ECO:0000256" key="6">
    <source>
        <dbReference type="ARBA" id="ARBA00023002"/>
    </source>
</evidence>
<comment type="cofactor">
    <cofactor evidence="1">
        <name>FAD</name>
        <dbReference type="ChEBI" id="CHEBI:57692"/>
    </cofactor>
</comment>
<feature type="domain" description="FAD-binding" evidence="8">
    <location>
        <begin position="9"/>
        <end position="340"/>
    </location>
</feature>
<keyword evidence="6" id="KW-0560">Oxidoreductase</keyword>
<keyword evidence="4" id="KW-0285">Flavoprotein</keyword>
<gene>
    <name evidence="9" type="ORF">B1199_04540</name>
</gene>
<protein>
    <submittedName>
        <fullName evidence="9">Tungsten formylmethanofuran dehydrogenase</fullName>
    </submittedName>
</protein>
<evidence type="ECO:0000313" key="9">
    <source>
        <dbReference type="EMBL" id="OUL59538.1"/>
    </source>
</evidence>
<keyword evidence="7" id="KW-0503">Monooxygenase</keyword>
<keyword evidence="10" id="KW-1185">Reference proteome</keyword>
<keyword evidence="5" id="KW-0274">FAD</keyword>
<dbReference type="AlphaFoldDB" id="A0A244CVB9"/>
<dbReference type="Gene3D" id="3.50.50.60">
    <property type="entry name" value="FAD/NAD(P)-binding domain"/>
    <property type="match status" value="2"/>
</dbReference>
<accession>A0A244CVB9</accession>
<name>A0A244CVB9_PSEDV</name>
<evidence type="ECO:0000313" key="10">
    <source>
        <dbReference type="Proteomes" id="UP000194841"/>
    </source>
</evidence>
<dbReference type="PRINTS" id="PR00420">
    <property type="entry name" value="RNGMNOXGNASE"/>
</dbReference>
<dbReference type="PANTHER" id="PTHR43876:SF10">
    <property type="entry name" value="3-DEMETHOXYUBIQUINOL 3-HYDROXYLASE"/>
    <property type="match status" value="1"/>
</dbReference>
<evidence type="ECO:0000259" key="8">
    <source>
        <dbReference type="Pfam" id="PF01494"/>
    </source>
</evidence>
<dbReference type="GO" id="GO:0071949">
    <property type="term" value="F:FAD binding"/>
    <property type="evidence" value="ECO:0007669"/>
    <property type="project" value="InterPro"/>
</dbReference>
<evidence type="ECO:0000256" key="2">
    <source>
        <dbReference type="ARBA" id="ARBA00004749"/>
    </source>
</evidence>
<proteinExistence type="inferred from homology"/>
<dbReference type="Proteomes" id="UP000194841">
    <property type="component" value="Unassembled WGS sequence"/>
</dbReference>
<evidence type="ECO:0000256" key="4">
    <source>
        <dbReference type="ARBA" id="ARBA00022630"/>
    </source>
</evidence>
<dbReference type="GO" id="GO:0008682">
    <property type="term" value="F:3-demethoxyubiquinol 3-hydroxylase activity"/>
    <property type="evidence" value="ECO:0007669"/>
    <property type="project" value="TreeGrafter"/>
</dbReference>
<organism evidence="9 10">
    <name type="scientific">Pseudoalteromonas ulvae</name>
    <dbReference type="NCBI Taxonomy" id="107327"/>
    <lineage>
        <taxon>Bacteria</taxon>
        <taxon>Pseudomonadati</taxon>
        <taxon>Pseudomonadota</taxon>
        <taxon>Gammaproteobacteria</taxon>
        <taxon>Alteromonadales</taxon>
        <taxon>Pseudoalteromonadaceae</taxon>
        <taxon>Pseudoalteromonas</taxon>
    </lineage>
</organism>
<dbReference type="InterPro" id="IPR051205">
    <property type="entry name" value="UbiH/COQ6_monooxygenase"/>
</dbReference>
<dbReference type="GO" id="GO:0006744">
    <property type="term" value="P:ubiquinone biosynthetic process"/>
    <property type="evidence" value="ECO:0007669"/>
    <property type="project" value="UniProtKB-UniPathway"/>
</dbReference>
<comment type="pathway">
    <text evidence="2">Cofactor biosynthesis; ubiquinone biosynthesis.</text>
</comment>
<dbReference type="OrthoDB" id="9769565at2"/>
<dbReference type="EMBL" id="MWPV01000001">
    <property type="protein sequence ID" value="OUL59538.1"/>
    <property type="molecule type" value="Genomic_DNA"/>
</dbReference>
<reference evidence="9 10" key="1">
    <citation type="submission" date="2017-02" db="EMBL/GenBank/DDBJ databases">
        <title>Pseudoalteromonas ulvae TC14 Genome.</title>
        <authorList>
            <person name="Molmeret M."/>
        </authorList>
    </citation>
    <scope>NUCLEOTIDE SEQUENCE [LARGE SCALE GENOMIC DNA]</scope>
    <source>
        <strain evidence="9">TC14</strain>
    </source>
</reference>
<comment type="similarity">
    <text evidence="3">Belongs to the UbiH/COQ6 family.</text>
</comment>
<dbReference type="InterPro" id="IPR036188">
    <property type="entry name" value="FAD/NAD-bd_sf"/>
</dbReference>
<dbReference type="Pfam" id="PF01494">
    <property type="entry name" value="FAD_binding_3"/>
    <property type="match status" value="1"/>
</dbReference>
<evidence type="ECO:0000256" key="1">
    <source>
        <dbReference type="ARBA" id="ARBA00001974"/>
    </source>
</evidence>
<dbReference type="InterPro" id="IPR002938">
    <property type="entry name" value="FAD-bd"/>
</dbReference>
<sequence length="395" mass="43572">MKRLIMKNEVIIVGGGMVGAAMAIKLAQQGARVNIVEQHPIDADAVLSDPEIDIRVSAINRFSEQLFSQLGAWPIIQSHRHAVYRRLAAFESAAHTLTFSADEINQSHLGHIIENKVIQAALWSQFSQYDITVHSDLGELISLNTADERVTLTFSNTSLSADLVIGADGAQSKTRTLAGIGVTGWQYQQHCMGILIKLDAEQQDITWQQFQSTGPVAFLPLQAPYANLIWYHQGETLDKLKQLTPAQLKQEILAVYPTLAGEFEVLRHAVFPLTRQHANQYFADRVVLIGDSAHAINPLAGQGVNLGFKDVVELAKCLHNQSDLGAVAGLAQYQQQRKRANLLMMSAMDACYLGFSNQAKGLSWIRQRMLGLANRSGPIKKQVLKYAMGETETMS</sequence>
<comment type="caution">
    <text evidence="9">The sequence shown here is derived from an EMBL/GenBank/DDBJ whole genome shotgun (WGS) entry which is preliminary data.</text>
</comment>
<evidence type="ECO:0000256" key="5">
    <source>
        <dbReference type="ARBA" id="ARBA00022827"/>
    </source>
</evidence>
<dbReference type="NCBIfam" id="TIGR01988">
    <property type="entry name" value="Ubi-OHases"/>
    <property type="match status" value="1"/>
</dbReference>
<dbReference type="InterPro" id="IPR010971">
    <property type="entry name" value="UbiH/COQ6"/>
</dbReference>